<dbReference type="Pfam" id="PF05699">
    <property type="entry name" value="Dimer_Tnp_hAT"/>
    <property type="match status" value="1"/>
</dbReference>
<dbReference type="PANTHER" id="PTHR46481">
    <property type="entry name" value="ZINC FINGER BED DOMAIN-CONTAINING PROTEIN 4"/>
    <property type="match status" value="1"/>
</dbReference>
<evidence type="ECO:0000256" key="6">
    <source>
        <dbReference type="SAM" id="MobiDB-lite"/>
    </source>
</evidence>
<keyword evidence="4" id="KW-0862">Zinc</keyword>
<evidence type="ECO:0000313" key="9">
    <source>
        <dbReference type="Proteomes" id="UP001220256"/>
    </source>
</evidence>
<dbReference type="SUPFAM" id="SSF53098">
    <property type="entry name" value="Ribonuclease H-like"/>
    <property type="match status" value="1"/>
</dbReference>
<organism evidence="8 9">
    <name type="scientific">Penicillium chrysogenum</name>
    <name type="common">Penicillium notatum</name>
    <dbReference type="NCBI Taxonomy" id="5076"/>
    <lineage>
        <taxon>Eukaryota</taxon>
        <taxon>Fungi</taxon>
        <taxon>Dikarya</taxon>
        <taxon>Ascomycota</taxon>
        <taxon>Pezizomycotina</taxon>
        <taxon>Eurotiomycetes</taxon>
        <taxon>Eurotiomycetidae</taxon>
        <taxon>Eurotiales</taxon>
        <taxon>Aspergillaceae</taxon>
        <taxon>Penicillium</taxon>
        <taxon>Penicillium chrysogenum species complex</taxon>
    </lineage>
</organism>
<keyword evidence="2" id="KW-0479">Metal-binding</keyword>
<feature type="region of interest" description="Disordered" evidence="6">
    <location>
        <begin position="775"/>
        <end position="886"/>
    </location>
</feature>
<dbReference type="SMART" id="SM00614">
    <property type="entry name" value="ZnF_BED"/>
    <property type="match status" value="1"/>
</dbReference>
<evidence type="ECO:0000256" key="4">
    <source>
        <dbReference type="ARBA" id="ARBA00022833"/>
    </source>
</evidence>
<name>A0ABQ8WE02_PENCH</name>
<keyword evidence="5" id="KW-0539">Nucleus</keyword>
<dbReference type="PANTHER" id="PTHR46481:SF10">
    <property type="entry name" value="ZINC FINGER BED DOMAIN-CONTAINING PROTEIN 39"/>
    <property type="match status" value="1"/>
</dbReference>
<sequence length="886" mass="101698">MSHPSAYIAGPLSIPPSSQPDLSYVDDIYDPNLDLNLLDSEQTTTSVIDPNFTQPALVNSSLQRVGPDRRKQFVLYNAMNNASKVRFIEWWRTTVRGGDQEAQRKVRWDAKHISDIWKGFDQVAHHITGEPMVMCRSCGILLSHPHSKQTGTNSMKRHQSSGKCQKGLRNQATQQSIKQTIQHAVTLEASRGRQFSQDEWEREQIEFITALNLPFRTLGRKQLDSLIEMAQKASTKPTLLQPRTAQRRLKKIVYEEHYTILSTLPLTAKLSIALDCWTSPFQQAFMAITGYFIDRDWNYRELLLGFEPLDGPHSGVNLSEVLMEIFKNHDITNRVLAITSDNASNNTTLVQAVQVSIDALDLPGSPVVVRIPCLAHVIQLSLRELLGSVKADRQNDTADRTVSNIQTQARSLHGSKSQQVIMRTLTKIRWLAVFINASPQRREDFFRLQTTGPKLTPLQDVRTRWNSTFLMLRRAKRLSKFYDEYCDNIGTQKYKLSKAEWRRIDYLLYITEPFYRYTTVLSKTKEITVHHDFGVYNALFDHFKKSIERLRPKTIPWKVAMLNALEAGMQKLMSYYAKTKEIHGSLYAIGTILAPQHKLSFFSSKAWGKSTDDTTWSDKYKEILREFMDPYTQRHVQTQSLLGEQPLQGFSASTSDFDALVELRPQVRPDPSNSDHELTRYLEKPRKTVDPLQFWKEYEQEFPILSSVARDILSIPATGAGVERLFNTARDICHYRRGQLNPKTIQDIIMFRCKARFDAELEELPEEDLSLDAVQEADEQREAELAAEVPEAISDREDSDEDEEDNEDDDDPIRLIEQESLIESQRRPTSTVSSARKRRRSVSVDSEDETSPPLPSHGDEGSTQRRPGLREARKRGKPDDDQFVRY</sequence>
<evidence type="ECO:0000256" key="1">
    <source>
        <dbReference type="ARBA" id="ARBA00004123"/>
    </source>
</evidence>
<evidence type="ECO:0000256" key="3">
    <source>
        <dbReference type="ARBA" id="ARBA00022771"/>
    </source>
</evidence>
<evidence type="ECO:0000259" key="7">
    <source>
        <dbReference type="Pfam" id="PF05699"/>
    </source>
</evidence>
<keyword evidence="3" id="KW-0863">Zinc-finger</keyword>
<dbReference type="InterPro" id="IPR008906">
    <property type="entry name" value="HATC_C_dom"/>
</dbReference>
<feature type="domain" description="HAT C-terminal dimerisation" evidence="7">
    <location>
        <begin position="678"/>
        <end position="750"/>
    </location>
</feature>
<dbReference type="EMBL" id="JAPVEB010000004">
    <property type="protein sequence ID" value="KAJ5264871.1"/>
    <property type="molecule type" value="Genomic_DNA"/>
</dbReference>
<dbReference type="InterPro" id="IPR052035">
    <property type="entry name" value="ZnF_BED_domain_contain"/>
</dbReference>
<feature type="region of interest" description="Disordered" evidence="6">
    <location>
        <begin position="147"/>
        <end position="171"/>
    </location>
</feature>
<protein>
    <submittedName>
        <fullName evidence="8">HAT dimerization</fullName>
    </submittedName>
</protein>
<proteinExistence type="predicted"/>
<feature type="compositionally biased region" description="Basic and acidic residues" evidence="6">
    <location>
        <begin position="857"/>
        <end position="886"/>
    </location>
</feature>
<dbReference type="Proteomes" id="UP001220256">
    <property type="component" value="Unassembled WGS sequence"/>
</dbReference>
<dbReference type="InterPro" id="IPR012337">
    <property type="entry name" value="RNaseH-like_sf"/>
</dbReference>
<reference evidence="8 9" key="1">
    <citation type="journal article" date="2023" name="IMA Fungus">
        <title>Comparative genomic study of the Penicillium genus elucidates a diverse pangenome and 15 lateral gene transfer events.</title>
        <authorList>
            <person name="Petersen C."/>
            <person name="Sorensen T."/>
            <person name="Nielsen M.R."/>
            <person name="Sondergaard T.E."/>
            <person name="Sorensen J.L."/>
            <person name="Fitzpatrick D.A."/>
            <person name="Frisvad J.C."/>
            <person name="Nielsen K.L."/>
        </authorList>
    </citation>
    <scope>NUCLEOTIDE SEQUENCE [LARGE SCALE GENOMIC DNA]</scope>
    <source>
        <strain evidence="8 9">IBT 3361</strain>
    </source>
</reference>
<comment type="subcellular location">
    <subcellularLocation>
        <location evidence="1">Nucleus</location>
    </subcellularLocation>
</comment>
<evidence type="ECO:0000313" key="8">
    <source>
        <dbReference type="EMBL" id="KAJ5264871.1"/>
    </source>
</evidence>
<keyword evidence="9" id="KW-1185">Reference proteome</keyword>
<evidence type="ECO:0000256" key="2">
    <source>
        <dbReference type="ARBA" id="ARBA00022723"/>
    </source>
</evidence>
<evidence type="ECO:0000256" key="5">
    <source>
        <dbReference type="ARBA" id="ARBA00023242"/>
    </source>
</evidence>
<feature type="compositionally biased region" description="Acidic residues" evidence="6">
    <location>
        <begin position="797"/>
        <end position="811"/>
    </location>
</feature>
<comment type="caution">
    <text evidence="8">The sequence shown here is derived from an EMBL/GenBank/DDBJ whole genome shotgun (WGS) entry which is preliminary data.</text>
</comment>
<accession>A0ABQ8WE02</accession>
<gene>
    <name evidence="8" type="ORF">N7505_007664</name>
</gene>